<dbReference type="AlphaFoldDB" id="A0A1X3D587"/>
<dbReference type="Pfam" id="PF02698">
    <property type="entry name" value="DUF218"/>
    <property type="match status" value="1"/>
</dbReference>
<keyword evidence="4" id="KW-1185">Reference proteome</keyword>
<comment type="caution">
    <text evidence="3">The sequence shown here is derived from an EMBL/GenBank/DDBJ whole genome shotgun (WGS) entry which is preliminary data.</text>
</comment>
<dbReference type="EMBL" id="MTBO01000031">
    <property type="protein sequence ID" value="OSI14677.1"/>
    <property type="molecule type" value="Genomic_DNA"/>
</dbReference>
<dbReference type="Proteomes" id="UP000193118">
    <property type="component" value="Unassembled WGS sequence"/>
</dbReference>
<feature type="signal peptide" evidence="1">
    <location>
        <begin position="1"/>
        <end position="17"/>
    </location>
</feature>
<evidence type="ECO:0000313" key="4">
    <source>
        <dbReference type="Proteomes" id="UP000193118"/>
    </source>
</evidence>
<evidence type="ECO:0000256" key="1">
    <source>
        <dbReference type="SAM" id="SignalP"/>
    </source>
</evidence>
<dbReference type="CDD" id="cd06259">
    <property type="entry name" value="YdcF-like"/>
    <property type="match status" value="1"/>
</dbReference>
<sequence length="198" mass="21791">MLPTLACLSAAALFCLAAAAVWVAYSDFKLSKRQPADLQTADSALILSTKVYEQGRPNPCLAARVAAGVELWKAGKVKRLVMSGGINRDFHHGSKTMQALAEQMGVPAGAIVQETEADDTFKNIVYSTPLLAADRSVVLVSSGFHMRRAAWLAARQWPDKHIQVYAHRNRCYDGTARYWLEIIRETGAVLKNGILDRY</sequence>
<dbReference type="PANTHER" id="PTHR30336:SF20">
    <property type="entry name" value="DUF218 DOMAIN-CONTAINING PROTEIN"/>
    <property type="match status" value="1"/>
</dbReference>
<evidence type="ECO:0000259" key="2">
    <source>
        <dbReference type="Pfam" id="PF02698"/>
    </source>
</evidence>
<dbReference type="PANTHER" id="PTHR30336">
    <property type="entry name" value="INNER MEMBRANE PROTEIN, PROBABLE PERMEASE"/>
    <property type="match status" value="1"/>
</dbReference>
<protein>
    <recommendedName>
        <fullName evidence="2">DUF218 domain-containing protein</fullName>
    </recommendedName>
</protein>
<name>A0A1X3D587_9NEIS</name>
<keyword evidence="1" id="KW-0732">Signal</keyword>
<dbReference type="GO" id="GO:0005886">
    <property type="term" value="C:plasma membrane"/>
    <property type="evidence" value="ECO:0007669"/>
    <property type="project" value="TreeGrafter"/>
</dbReference>
<proteinExistence type="predicted"/>
<feature type="chain" id="PRO_5012236682" description="DUF218 domain-containing protein" evidence="1">
    <location>
        <begin position="18"/>
        <end position="198"/>
    </location>
</feature>
<dbReference type="InterPro" id="IPR014729">
    <property type="entry name" value="Rossmann-like_a/b/a_fold"/>
</dbReference>
<reference evidence="4" key="1">
    <citation type="submission" date="2017-01" db="EMBL/GenBank/DDBJ databases">
        <authorList>
            <person name="Wolfgang W.J."/>
            <person name="Cole J."/>
            <person name="Wroblewski D."/>
            <person name="Mcginnis J."/>
            <person name="Musser K.A."/>
        </authorList>
    </citation>
    <scope>NUCLEOTIDE SEQUENCE [LARGE SCALE GENOMIC DNA]</scope>
    <source>
        <strain evidence="4">DSM 19151</strain>
    </source>
</reference>
<organism evidence="3 4">
    <name type="scientific">Neisseria dentiae</name>
    <dbReference type="NCBI Taxonomy" id="194197"/>
    <lineage>
        <taxon>Bacteria</taxon>
        <taxon>Pseudomonadati</taxon>
        <taxon>Pseudomonadota</taxon>
        <taxon>Betaproteobacteria</taxon>
        <taxon>Neisseriales</taxon>
        <taxon>Neisseriaceae</taxon>
        <taxon>Neisseria</taxon>
    </lineage>
</organism>
<gene>
    <name evidence="3" type="ORF">BWD09_09995</name>
</gene>
<evidence type="ECO:0000313" key="3">
    <source>
        <dbReference type="EMBL" id="OSI14677.1"/>
    </source>
</evidence>
<feature type="domain" description="DUF218" evidence="2">
    <location>
        <begin position="54"/>
        <end position="160"/>
    </location>
</feature>
<accession>A0A1X3D587</accession>
<dbReference type="InterPro" id="IPR003848">
    <property type="entry name" value="DUF218"/>
</dbReference>
<dbReference type="InterPro" id="IPR051599">
    <property type="entry name" value="Cell_Envelope_Assoc"/>
</dbReference>
<dbReference type="Gene3D" id="3.40.50.620">
    <property type="entry name" value="HUPs"/>
    <property type="match status" value="1"/>
</dbReference>